<protein>
    <recommendedName>
        <fullName evidence="1">N-acetyltransferase domain-containing protein</fullName>
    </recommendedName>
</protein>
<dbReference type="Proteomes" id="UP000683575">
    <property type="component" value="Chromosome"/>
</dbReference>
<dbReference type="PROSITE" id="PS51186">
    <property type="entry name" value="GNAT"/>
    <property type="match status" value="1"/>
</dbReference>
<proteinExistence type="predicted"/>
<sequence length="279" mass="28788">MTGSILPAEGEHLTNGWEVDVPADDTLVRRAVLVHASWPVEVAGALGRPWRRTDRWAGAVLGEGDGALVNPVVLTAPVADGEAEAVVAEIADLVPSGTTYFLLSPWLTPDLAPHGLALIGHPPLMLRLPAPRPRADPPGVQVREVRDAEGLAVAERVLVEGYPMPGAPPGSVLAPGLLGGPTRVWVGYLDGEPASVAAAHRAAGTTLVEYVAALPAARGRGAGAAVTWAATLADPGAPAVLVASDDGRPTYESMGYLALERWTAWLRPGAPGPGTDEGR</sequence>
<dbReference type="KEGG" id="nps:KRR39_23700"/>
<accession>A0A975SYH0</accession>
<keyword evidence="3" id="KW-1185">Reference proteome</keyword>
<gene>
    <name evidence="2" type="ORF">KRR39_23700</name>
</gene>
<dbReference type="RefSeq" id="WP_216939788.1">
    <property type="nucleotide sequence ID" value="NZ_CP077062.1"/>
</dbReference>
<dbReference type="GO" id="GO:0016747">
    <property type="term" value="F:acyltransferase activity, transferring groups other than amino-acyl groups"/>
    <property type="evidence" value="ECO:0007669"/>
    <property type="project" value="InterPro"/>
</dbReference>
<feature type="domain" description="N-acetyltransferase" evidence="1">
    <location>
        <begin position="140"/>
        <end position="273"/>
    </location>
</feature>
<organism evidence="2 3">
    <name type="scientific">Nocardioides panacis</name>
    <dbReference type="NCBI Taxonomy" id="2849501"/>
    <lineage>
        <taxon>Bacteria</taxon>
        <taxon>Bacillati</taxon>
        <taxon>Actinomycetota</taxon>
        <taxon>Actinomycetes</taxon>
        <taxon>Propionibacteriales</taxon>
        <taxon>Nocardioidaceae</taxon>
        <taxon>Nocardioides</taxon>
    </lineage>
</organism>
<dbReference type="InterPro" id="IPR000182">
    <property type="entry name" value="GNAT_dom"/>
</dbReference>
<dbReference type="EMBL" id="CP077062">
    <property type="protein sequence ID" value="QWZ08279.1"/>
    <property type="molecule type" value="Genomic_DNA"/>
</dbReference>
<reference evidence="2" key="1">
    <citation type="submission" date="2021-06" db="EMBL/GenBank/DDBJ databases">
        <title>Complete genome sequence of Nocardioides sp. G188.</title>
        <authorList>
            <person name="Im W.-T."/>
        </authorList>
    </citation>
    <scope>NUCLEOTIDE SEQUENCE</scope>
    <source>
        <strain evidence="2">G188</strain>
    </source>
</reference>
<evidence type="ECO:0000259" key="1">
    <source>
        <dbReference type="PROSITE" id="PS51186"/>
    </source>
</evidence>
<dbReference type="AlphaFoldDB" id="A0A975SYH0"/>
<evidence type="ECO:0000313" key="2">
    <source>
        <dbReference type="EMBL" id="QWZ08279.1"/>
    </source>
</evidence>
<name>A0A975SYH0_9ACTN</name>
<evidence type="ECO:0000313" key="3">
    <source>
        <dbReference type="Proteomes" id="UP000683575"/>
    </source>
</evidence>